<keyword evidence="1" id="KW-0812">Transmembrane</keyword>
<comment type="caution">
    <text evidence="2">The sequence shown here is derived from an EMBL/GenBank/DDBJ whole genome shotgun (WGS) entry which is preliminary data.</text>
</comment>
<dbReference type="EMBL" id="JAQQKX010000005">
    <property type="protein sequence ID" value="MDC7683277.1"/>
    <property type="molecule type" value="Genomic_DNA"/>
</dbReference>
<name>A0ABT5HT92_9CAUL</name>
<organism evidence="2 3">
    <name type="scientific">Asticcacaulis aquaticus</name>
    <dbReference type="NCBI Taxonomy" id="2984212"/>
    <lineage>
        <taxon>Bacteria</taxon>
        <taxon>Pseudomonadati</taxon>
        <taxon>Pseudomonadota</taxon>
        <taxon>Alphaproteobacteria</taxon>
        <taxon>Caulobacterales</taxon>
        <taxon>Caulobacteraceae</taxon>
        <taxon>Asticcacaulis</taxon>
    </lineage>
</organism>
<accession>A0ABT5HT92</accession>
<gene>
    <name evidence="2" type="ORF">PQU92_08310</name>
</gene>
<feature type="transmembrane region" description="Helical" evidence="1">
    <location>
        <begin position="38"/>
        <end position="57"/>
    </location>
</feature>
<keyword evidence="1" id="KW-0472">Membrane</keyword>
<sequence length="104" mass="10991">MKFLPEGVPLFVVIAGISGAVASAAFDFKDPKRAARKVVVGSVSAIYVSPLVAKWLTALGLNGDHTLGLAGWLCGLLGLLIVETIHQVAPEILSAWRSRKGRPE</sequence>
<evidence type="ECO:0000256" key="1">
    <source>
        <dbReference type="SAM" id="Phobius"/>
    </source>
</evidence>
<evidence type="ECO:0008006" key="4">
    <source>
        <dbReference type="Google" id="ProtNLM"/>
    </source>
</evidence>
<evidence type="ECO:0000313" key="2">
    <source>
        <dbReference type="EMBL" id="MDC7683277.1"/>
    </source>
</evidence>
<evidence type="ECO:0000313" key="3">
    <source>
        <dbReference type="Proteomes" id="UP001214854"/>
    </source>
</evidence>
<proteinExistence type="predicted"/>
<keyword evidence="3" id="KW-1185">Reference proteome</keyword>
<dbReference type="Proteomes" id="UP001214854">
    <property type="component" value="Unassembled WGS sequence"/>
</dbReference>
<feature type="transmembrane region" description="Helical" evidence="1">
    <location>
        <begin position="6"/>
        <end position="26"/>
    </location>
</feature>
<reference evidence="2 3" key="1">
    <citation type="submission" date="2023-01" db="EMBL/GenBank/DDBJ databases">
        <title>Novel species of the genus Asticcacaulis isolated from rivers.</title>
        <authorList>
            <person name="Lu H."/>
        </authorList>
    </citation>
    <scope>NUCLEOTIDE SEQUENCE [LARGE SCALE GENOMIC DNA]</scope>
    <source>
        <strain evidence="2 3">BYS171W</strain>
    </source>
</reference>
<feature type="transmembrane region" description="Helical" evidence="1">
    <location>
        <begin position="69"/>
        <end position="89"/>
    </location>
</feature>
<dbReference type="RefSeq" id="WP_272747751.1">
    <property type="nucleotide sequence ID" value="NZ_JAQQKX010000005.1"/>
</dbReference>
<protein>
    <recommendedName>
        <fullName evidence="4">Holin</fullName>
    </recommendedName>
</protein>
<keyword evidence="1" id="KW-1133">Transmembrane helix</keyword>